<dbReference type="PANTHER" id="PTHR33659:SF6">
    <property type="entry name" value="ARABINOGALACTAN PEPTIDE"/>
    <property type="match status" value="1"/>
</dbReference>
<name>A0A8X8AWX0_POPTO</name>
<accession>A0A8X8AWX0</accession>
<comment type="caution">
    <text evidence="3">The sequence shown here is derived from an EMBL/GenBank/DDBJ whole genome shotgun (WGS) entry which is preliminary data.</text>
</comment>
<feature type="compositionally biased region" description="Basic and acidic residues" evidence="1">
    <location>
        <begin position="1"/>
        <end position="10"/>
    </location>
</feature>
<keyword evidence="4" id="KW-1185">Reference proteome</keyword>
<keyword evidence="2" id="KW-0812">Transmembrane</keyword>
<gene>
    <name evidence="3" type="ORF">POTOM_005623</name>
</gene>
<protein>
    <submittedName>
        <fullName evidence="3">Uncharacterized protein</fullName>
    </submittedName>
</protein>
<dbReference type="OrthoDB" id="851643at2759"/>
<reference evidence="3" key="1">
    <citation type="journal article" date="2020" name="bioRxiv">
        <title>Hybrid origin of Populus tomentosa Carr. identified through genome sequencing and phylogenomic analysis.</title>
        <authorList>
            <person name="An X."/>
            <person name="Gao K."/>
            <person name="Chen Z."/>
            <person name="Li J."/>
            <person name="Yang X."/>
            <person name="Yang X."/>
            <person name="Zhou J."/>
            <person name="Guo T."/>
            <person name="Zhao T."/>
            <person name="Huang S."/>
            <person name="Miao D."/>
            <person name="Khan W.U."/>
            <person name="Rao P."/>
            <person name="Ye M."/>
            <person name="Lei B."/>
            <person name="Liao W."/>
            <person name="Wang J."/>
            <person name="Ji L."/>
            <person name="Li Y."/>
            <person name="Guo B."/>
            <person name="Mustafa N.S."/>
            <person name="Li S."/>
            <person name="Yun Q."/>
            <person name="Keller S.R."/>
            <person name="Mao J."/>
            <person name="Zhang R."/>
            <person name="Strauss S.H."/>
        </authorList>
    </citation>
    <scope>NUCLEOTIDE SEQUENCE</scope>
    <source>
        <strain evidence="3">GM15</strain>
        <tissue evidence="3">Leaf</tissue>
    </source>
</reference>
<sequence>MNSKGERTAEQRSPGRMHFGFLSRGEGEGRDGVGLRKRVGAAAHHHIIHWKFKTSLKQEARSDGPECGGSLTNPDHVDSKQNVAFTCWNQKVVTCEHGTAVPASTFKAMAIVFVVAMYSAAVTAQDFEMAPAPAPTMDKGASSSLGMSGAVFCSTLLLSLLALLKH</sequence>
<proteinExistence type="predicted"/>
<dbReference type="Proteomes" id="UP000886885">
    <property type="component" value="Chromosome 1D"/>
</dbReference>
<feature type="region of interest" description="Disordered" evidence="1">
    <location>
        <begin position="1"/>
        <end position="29"/>
    </location>
</feature>
<evidence type="ECO:0000313" key="3">
    <source>
        <dbReference type="EMBL" id="KAG6789520.1"/>
    </source>
</evidence>
<feature type="transmembrane region" description="Helical" evidence="2">
    <location>
        <begin position="106"/>
        <end position="124"/>
    </location>
</feature>
<evidence type="ECO:0000256" key="1">
    <source>
        <dbReference type="SAM" id="MobiDB-lite"/>
    </source>
</evidence>
<keyword evidence="2" id="KW-0472">Membrane</keyword>
<evidence type="ECO:0000256" key="2">
    <source>
        <dbReference type="SAM" id="Phobius"/>
    </source>
</evidence>
<keyword evidence="2" id="KW-1133">Transmembrane helix</keyword>
<organism evidence="3 4">
    <name type="scientific">Populus tomentosa</name>
    <name type="common">Chinese white poplar</name>
    <dbReference type="NCBI Taxonomy" id="118781"/>
    <lineage>
        <taxon>Eukaryota</taxon>
        <taxon>Viridiplantae</taxon>
        <taxon>Streptophyta</taxon>
        <taxon>Embryophyta</taxon>
        <taxon>Tracheophyta</taxon>
        <taxon>Spermatophyta</taxon>
        <taxon>Magnoliopsida</taxon>
        <taxon>eudicotyledons</taxon>
        <taxon>Gunneridae</taxon>
        <taxon>Pentapetalae</taxon>
        <taxon>rosids</taxon>
        <taxon>fabids</taxon>
        <taxon>Malpighiales</taxon>
        <taxon>Salicaceae</taxon>
        <taxon>Saliceae</taxon>
        <taxon>Populus</taxon>
    </lineage>
</organism>
<dbReference type="AlphaFoldDB" id="A0A8X8AWX0"/>
<evidence type="ECO:0000313" key="4">
    <source>
        <dbReference type="Proteomes" id="UP000886885"/>
    </source>
</evidence>
<dbReference type="PANTHER" id="PTHR33659">
    <property type="entry name" value="PROTEIN, PUTATIVE-RELATED-RELATED"/>
    <property type="match status" value="1"/>
</dbReference>
<feature type="transmembrane region" description="Helical" evidence="2">
    <location>
        <begin position="144"/>
        <end position="164"/>
    </location>
</feature>
<dbReference type="EMBL" id="JAAWWB010000002">
    <property type="protein sequence ID" value="KAG6789520.1"/>
    <property type="molecule type" value="Genomic_DNA"/>
</dbReference>